<gene>
    <name evidence="1" type="ORF">RA178_09430</name>
</gene>
<evidence type="ECO:0000313" key="1">
    <source>
        <dbReference type="EMBL" id="WMB74793.1"/>
    </source>
</evidence>
<organism evidence="1">
    <name type="scientific">Shewanella oncorhynchi</name>
    <dbReference type="NCBI Taxonomy" id="2726434"/>
    <lineage>
        <taxon>Bacteria</taxon>
        <taxon>Pseudomonadati</taxon>
        <taxon>Pseudomonadota</taxon>
        <taxon>Gammaproteobacteria</taxon>
        <taxon>Alteromonadales</taxon>
        <taxon>Shewanellaceae</taxon>
        <taxon>Shewanella</taxon>
    </lineage>
</organism>
<name>A0AA50KH57_9GAMM</name>
<dbReference type="Proteomes" id="UP001236800">
    <property type="component" value="Chromosome"/>
</dbReference>
<sequence>MTTSTFTLEKTTTTDGSVEINIGFGVPAQNPQILQDALKLIRQQHLTGGKLIKFNGPCSMPVAMALAHEVAHLYGAVACYDPKMAGYIICITHDPEFELGQFIGKSAQEDLV</sequence>
<dbReference type="InterPro" id="IPR013409">
    <property type="entry name" value="CRISPR-assoc_prot_Crn3/Csx3"/>
</dbReference>
<dbReference type="GeneID" id="301339403"/>
<dbReference type="KEGG" id="sog:RA178_09430"/>
<dbReference type="AlphaFoldDB" id="A0AA50KH57"/>
<reference evidence="1" key="1">
    <citation type="submission" date="2023-08" db="EMBL/GenBank/DDBJ databases">
        <title>Complete genome sequence of Shewanella oncorhynchi Z-P2, a siderophore putrebactin-producing bacterium.</title>
        <authorList>
            <person name="Zhang Y."/>
        </authorList>
    </citation>
    <scope>NUCLEOTIDE SEQUENCE</scope>
    <source>
        <strain evidence="1">Z-P2</strain>
    </source>
</reference>
<proteinExistence type="predicted"/>
<dbReference type="EMBL" id="CP132914">
    <property type="protein sequence ID" value="WMB74793.1"/>
    <property type="molecule type" value="Genomic_DNA"/>
</dbReference>
<dbReference type="RefSeq" id="WP_306685212.1">
    <property type="nucleotide sequence ID" value="NZ_CP132914.1"/>
</dbReference>
<accession>A0AA50KH57</accession>
<dbReference type="Pfam" id="PF09620">
    <property type="entry name" value="Cas_csx3"/>
    <property type="match status" value="1"/>
</dbReference>
<protein>
    <submittedName>
        <fullName evidence="1">CRISPR-associated protein Csx3</fullName>
    </submittedName>
</protein>